<dbReference type="PROSITE" id="PS00600">
    <property type="entry name" value="AA_TRANSFER_CLASS_3"/>
    <property type="match status" value="1"/>
</dbReference>
<feature type="modified residue" description="N6-(pyridoxal phosphate)lysine" evidence="5">
    <location>
        <position position="248"/>
    </location>
</feature>
<dbReference type="InterPro" id="IPR050103">
    <property type="entry name" value="Class-III_PLP-dep_AT"/>
</dbReference>
<evidence type="ECO:0000256" key="3">
    <source>
        <dbReference type="ARBA" id="ARBA00022679"/>
    </source>
</evidence>
<name>A0A3E0H5R7_9GAMM</name>
<organism evidence="6 7">
    <name type="scientific">Paraperlucidibaca baekdonensis</name>
    <dbReference type="NCBI Taxonomy" id="748120"/>
    <lineage>
        <taxon>Bacteria</taxon>
        <taxon>Pseudomonadati</taxon>
        <taxon>Pseudomonadota</taxon>
        <taxon>Gammaproteobacteria</taxon>
        <taxon>Moraxellales</taxon>
        <taxon>Moraxellaceae</taxon>
        <taxon>Paraperlucidibaca</taxon>
    </lineage>
</organism>
<dbReference type="Pfam" id="PF00202">
    <property type="entry name" value="Aminotran_3"/>
    <property type="match status" value="1"/>
</dbReference>
<dbReference type="AlphaFoldDB" id="A0A3E0H5R7"/>
<dbReference type="NCBIfam" id="NF002325">
    <property type="entry name" value="PRK01278.1"/>
    <property type="match status" value="1"/>
</dbReference>
<gene>
    <name evidence="5" type="primary">argD</name>
    <name evidence="6" type="ORF">DFR26_1048</name>
</gene>
<keyword evidence="7" id="KW-1185">Reference proteome</keyword>
<sequence length="398" mass="42091">MTAPITLMPTYARQPVAFVRGEGIWLYDSDGKRYLDTTAGIAVCGLGHAHPGVAKAIAEQASTLVHTSNLYRVPLQEQLAERLCAVSGMSRAFFGNSGAEANEAAIKLARLHGYSKGIETPTIIVMENSFHGRTMATLTATGNAKIQEGFGPLVQGFERVPFDDLEAIKAVAARNPNIVAILVEPIQGESGVRTAKAGFGYLKSLRELCDQHDWLLMIDEIQTGNGRTGRYFAYQHAGILPDVLSTAKGLGNGFPIGATLVSGRATELFSPGKHGTTYGGTPLGCAAALATMDGLLDGVVANAEVMGQRIRDGFTRELGDLGVYVEGAGLMLGVVLPKPCTELVALAREAGVLLIVSAENRIRLLPPLILTAAESDELVSRISALARAFLAPSHEARA</sequence>
<dbReference type="SUPFAM" id="SSF53383">
    <property type="entry name" value="PLP-dependent transferases"/>
    <property type="match status" value="1"/>
</dbReference>
<dbReference type="GO" id="GO:0006526">
    <property type="term" value="P:L-arginine biosynthetic process"/>
    <property type="evidence" value="ECO:0007669"/>
    <property type="project" value="UniProtKB-UniRule"/>
</dbReference>
<dbReference type="CDD" id="cd00610">
    <property type="entry name" value="OAT_like"/>
    <property type="match status" value="1"/>
</dbReference>
<accession>A0A3E0H5R7</accession>
<keyword evidence="5" id="KW-0963">Cytoplasm</keyword>
<comment type="subunit">
    <text evidence="5">Homodimer.</text>
</comment>
<feature type="binding site" evidence="5">
    <location>
        <position position="277"/>
    </location>
    <ligand>
        <name>pyridoxal 5'-phosphate</name>
        <dbReference type="ChEBI" id="CHEBI:597326"/>
    </ligand>
</feature>
<dbReference type="InterPro" id="IPR004636">
    <property type="entry name" value="AcOrn/SuccOrn_fam"/>
</dbReference>
<comment type="catalytic activity">
    <reaction evidence="5">
        <text>N(2)-acetyl-L-ornithine + 2-oxoglutarate = N-acetyl-L-glutamate 5-semialdehyde + L-glutamate</text>
        <dbReference type="Rhea" id="RHEA:18049"/>
        <dbReference type="ChEBI" id="CHEBI:16810"/>
        <dbReference type="ChEBI" id="CHEBI:29123"/>
        <dbReference type="ChEBI" id="CHEBI:29985"/>
        <dbReference type="ChEBI" id="CHEBI:57805"/>
        <dbReference type="EC" id="2.6.1.11"/>
    </reaction>
</comment>
<dbReference type="Gene3D" id="3.40.640.10">
    <property type="entry name" value="Type I PLP-dependent aspartate aminotransferase-like (Major domain)"/>
    <property type="match status" value="1"/>
</dbReference>
<evidence type="ECO:0000256" key="2">
    <source>
        <dbReference type="ARBA" id="ARBA00022605"/>
    </source>
</evidence>
<protein>
    <recommendedName>
        <fullName evidence="5">Acetylornithine aminotransferase</fullName>
        <shortName evidence="5">ACOAT</shortName>
        <ecNumber evidence="5">2.6.1.11</ecNumber>
    </recommendedName>
</protein>
<comment type="miscellaneous">
    <text evidence="5">May also have succinyldiaminopimelate aminotransferase activity, thus carrying out the corresponding step in lysine biosynthesis.</text>
</comment>
<keyword evidence="2 5" id="KW-0028">Amino-acid biosynthesis</keyword>
<evidence type="ECO:0000313" key="6">
    <source>
        <dbReference type="EMBL" id="REH38881.1"/>
    </source>
</evidence>
<dbReference type="GO" id="GO:0042802">
    <property type="term" value="F:identical protein binding"/>
    <property type="evidence" value="ECO:0007669"/>
    <property type="project" value="TreeGrafter"/>
</dbReference>
<feature type="binding site" evidence="5">
    <location>
        <begin position="98"/>
        <end position="99"/>
    </location>
    <ligand>
        <name>pyridoxal 5'-phosphate</name>
        <dbReference type="ChEBI" id="CHEBI:597326"/>
    </ligand>
</feature>
<evidence type="ECO:0000256" key="1">
    <source>
        <dbReference type="ARBA" id="ARBA00022576"/>
    </source>
</evidence>
<comment type="cofactor">
    <cofactor evidence="5">
        <name>pyridoxal 5'-phosphate</name>
        <dbReference type="ChEBI" id="CHEBI:597326"/>
    </cofactor>
    <text evidence="5">Binds 1 pyridoxal phosphate per subunit.</text>
</comment>
<reference evidence="6 7" key="1">
    <citation type="submission" date="2018-08" db="EMBL/GenBank/DDBJ databases">
        <title>Genomic Encyclopedia of Type Strains, Phase IV (KMG-IV): sequencing the most valuable type-strain genomes for metagenomic binning, comparative biology and taxonomic classification.</title>
        <authorList>
            <person name="Goeker M."/>
        </authorList>
    </citation>
    <scope>NUCLEOTIDE SEQUENCE [LARGE SCALE GENOMIC DNA]</scope>
    <source>
        <strain evidence="6 7">DSM 26022</strain>
    </source>
</reference>
<comment type="caution">
    <text evidence="6">The sequence shown here is derived from an EMBL/GenBank/DDBJ whole genome shotgun (WGS) entry which is preliminary data.</text>
</comment>
<evidence type="ECO:0000313" key="7">
    <source>
        <dbReference type="Proteomes" id="UP000256774"/>
    </source>
</evidence>
<dbReference type="InterPro" id="IPR015422">
    <property type="entry name" value="PyrdxlP-dep_Trfase_small"/>
</dbReference>
<keyword evidence="1 5" id="KW-0032">Aminotransferase</keyword>
<dbReference type="HAMAP" id="MF_01107">
    <property type="entry name" value="ArgD_aminotrans_3"/>
    <property type="match status" value="1"/>
</dbReference>
<dbReference type="InterPro" id="IPR049704">
    <property type="entry name" value="Aminotrans_3_PPA_site"/>
</dbReference>
<dbReference type="FunFam" id="3.40.640.10:FF:000004">
    <property type="entry name" value="Acetylornithine aminotransferase"/>
    <property type="match status" value="1"/>
</dbReference>
<dbReference type="PIRSF" id="PIRSF000521">
    <property type="entry name" value="Transaminase_4ab_Lys_Orn"/>
    <property type="match status" value="1"/>
</dbReference>
<feature type="binding site" evidence="5">
    <location>
        <position position="130"/>
    </location>
    <ligand>
        <name>pyridoxal 5'-phosphate</name>
        <dbReference type="ChEBI" id="CHEBI:597326"/>
    </ligand>
</feature>
<keyword evidence="3 5" id="KW-0808">Transferase</keyword>
<dbReference type="PANTHER" id="PTHR11986">
    <property type="entry name" value="AMINOTRANSFERASE CLASS III"/>
    <property type="match status" value="1"/>
</dbReference>
<comment type="similarity">
    <text evidence="5">Belongs to the class-III pyridoxal-phosphate-dependent aminotransferase family. ArgD subfamily.</text>
</comment>
<dbReference type="EMBL" id="QUNR01000002">
    <property type="protein sequence ID" value="REH38881.1"/>
    <property type="molecule type" value="Genomic_DNA"/>
</dbReference>
<dbReference type="Proteomes" id="UP000256774">
    <property type="component" value="Unassembled WGS sequence"/>
</dbReference>
<dbReference type="InterPro" id="IPR005814">
    <property type="entry name" value="Aminotrans_3"/>
</dbReference>
<keyword evidence="4 5" id="KW-0663">Pyridoxal phosphate</keyword>
<dbReference type="GO" id="GO:0003992">
    <property type="term" value="F:N2-acetyl-L-ornithine:2-oxoglutarate 5-aminotransferase activity"/>
    <property type="evidence" value="ECO:0007669"/>
    <property type="project" value="UniProtKB-UniRule"/>
</dbReference>
<feature type="binding site" evidence="5">
    <location>
        <position position="133"/>
    </location>
    <ligand>
        <name>N(2)-acetyl-L-ornithine</name>
        <dbReference type="ChEBI" id="CHEBI:57805"/>
    </ligand>
</feature>
<dbReference type="GO" id="GO:0030170">
    <property type="term" value="F:pyridoxal phosphate binding"/>
    <property type="evidence" value="ECO:0007669"/>
    <property type="project" value="InterPro"/>
</dbReference>
<dbReference type="NCBIfam" id="TIGR00707">
    <property type="entry name" value="argD"/>
    <property type="match status" value="1"/>
</dbReference>
<dbReference type="InterPro" id="IPR015424">
    <property type="entry name" value="PyrdxlP-dep_Trfase"/>
</dbReference>
<dbReference type="UniPathway" id="UPA00068">
    <property type="reaction ID" value="UER00109"/>
</dbReference>
<proteinExistence type="inferred from homology"/>
<dbReference type="Gene3D" id="3.90.1150.10">
    <property type="entry name" value="Aspartate Aminotransferase, domain 1"/>
    <property type="match status" value="1"/>
</dbReference>
<evidence type="ECO:0000256" key="5">
    <source>
        <dbReference type="HAMAP-Rule" id="MF_01107"/>
    </source>
</evidence>
<dbReference type="EC" id="2.6.1.11" evidence="5"/>
<dbReference type="RefSeq" id="WP_220375705.1">
    <property type="nucleotide sequence ID" value="NZ_QUNR01000002.1"/>
</dbReference>
<comment type="subcellular location">
    <subcellularLocation>
        <location evidence="5">Cytoplasm</location>
    </subcellularLocation>
</comment>
<dbReference type="PANTHER" id="PTHR11986:SF79">
    <property type="entry name" value="ACETYLORNITHINE AMINOTRANSFERASE, MITOCHONDRIAL"/>
    <property type="match status" value="1"/>
</dbReference>
<keyword evidence="5" id="KW-0055">Arginine biosynthesis</keyword>
<feature type="binding site" evidence="5">
    <location>
        <position position="276"/>
    </location>
    <ligand>
        <name>N(2)-acetyl-L-ornithine</name>
        <dbReference type="ChEBI" id="CHEBI:57805"/>
    </ligand>
</feature>
<evidence type="ECO:0000256" key="4">
    <source>
        <dbReference type="ARBA" id="ARBA00022898"/>
    </source>
</evidence>
<comment type="pathway">
    <text evidence="5">Amino-acid biosynthesis; L-arginine biosynthesis; N(2)-acetyl-L-ornithine from L-glutamate: step 4/4.</text>
</comment>
<feature type="binding site" evidence="5">
    <location>
        <begin position="219"/>
        <end position="222"/>
    </location>
    <ligand>
        <name>pyridoxal 5'-phosphate</name>
        <dbReference type="ChEBI" id="CHEBI:597326"/>
    </ligand>
</feature>
<dbReference type="GO" id="GO:0005737">
    <property type="term" value="C:cytoplasm"/>
    <property type="evidence" value="ECO:0007669"/>
    <property type="project" value="UniProtKB-SubCell"/>
</dbReference>
<dbReference type="InterPro" id="IPR015421">
    <property type="entry name" value="PyrdxlP-dep_Trfase_major"/>
</dbReference>